<dbReference type="AlphaFoldDB" id="A0A8T3A561"/>
<keyword evidence="3" id="KW-1185">Reference proteome</keyword>
<dbReference type="Proteomes" id="UP000829196">
    <property type="component" value="Unassembled WGS sequence"/>
</dbReference>
<accession>A0A8T3A561</accession>
<evidence type="ECO:0000313" key="3">
    <source>
        <dbReference type="Proteomes" id="UP000829196"/>
    </source>
</evidence>
<protein>
    <submittedName>
        <fullName evidence="2">Uncharacterized protein</fullName>
    </submittedName>
</protein>
<proteinExistence type="predicted"/>
<evidence type="ECO:0000313" key="2">
    <source>
        <dbReference type="EMBL" id="KAI0489209.1"/>
    </source>
</evidence>
<comment type="caution">
    <text evidence="2">The sequence shown here is derived from an EMBL/GenBank/DDBJ whole genome shotgun (WGS) entry which is preliminary data.</text>
</comment>
<evidence type="ECO:0000256" key="1">
    <source>
        <dbReference type="SAM" id="MobiDB-lite"/>
    </source>
</evidence>
<name>A0A8T3A561_DENNO</name>
<sequence>MAFDGSSVAALFQCISRSRRPEKLWRRQKPAGTKETDDPRSQAGGIIGTHSLSPWIGSLVREF</sequence>
<feature type="region of interest" description="Disordered" evidence="1">
    <location>
        <begin position="21"/>
        <end position="47"/>
    </location>
</feature>
<reference evidence="2" key="1">
    <citation type="journal article" date="2022" name="Front. Genet.">
        <title>Chromosome-Scale Assembly of the Dendrobium nobile Genome Provides Insights Into the Molecular Mechanism of the Biosynthesis of the Medicinal Active Ingredient of Dendrobium.</title>
        <authorList>
            <person name="Xu Q."/>
            <person name="Niu S.-C."/>
            <person name="Li K.-L."/>
            <person name="Zheng P.-J."/>
            <person name="Zhang X.-J."/>
            <person name="Jia Y."/>
            <person name="Liu Y."/>
            <person name="Niu Y.-X."/>
            <person name="Yu L.-H."/>
            <person name="Chen D.-F."/>
            <person name="Zhang G.-Q."/>
        </authorList>
    </citation>
    <scope>NUCLEOTIDE SEQUENCE</scope>
    <source>
        <tissue evidence="2">Leaf</tissue>
    </source>
</reference>
<gene>
    <name evidence="2" type="ORF">KFK09_029051</name>
</gene>
<organism evidence="2 3">
    <name type="scientific">Dendrobium nobile</name>
    <name type="common">Orchid</name>
    <dbReference type="NCBI Taxonomy" id="94219"/>
    <lineage>
        <taxon>Eukaryota</taxon>
        <taxon>Viridiplantae</taxon>
        <taxon>Streptophyta</taxon>
        <taxon>Embryophyta</taxon>
        <taxon>Tracheophyta</taxon>
        <taxon>Spermatophyta</taxon>
        <taxon>Magnoliopsida</taxon>
        <taxon>Liliopsida</taxon>
        <taxon>Asparagales</taxon>
        <taxon>Orchidaceae</taxon>
        <taxon>Epidendroideae</taxon>
        <taxon>Malaxideae</taxon>
        <taxon>Dendrobiinae</taxon>
        <taxon>Dendrobium</taxon>
    </lineage>
</organism>
<dbReference type="EMBL" id="JAGYWB010000019">
    <property type="protein sequence ID" value="KAI0489209.1"/>
    <property type="molecule type" value="Genomic_DNA"/>
</dbReference>